<keyword evidence="1" id="KW-1003">Cell membrane</keyword>
<name>A0ABV9FU93_9NOCA</name>
<evidence type="ECO:0000256" key="1">
    <source>
        <dbReference type="HAMAP-Rule" id="MF_00386"/>
    </source>
</evidence>
<reference evidence="4" key="1">
    <citation type="journal article" date="2019" name="Int. J. Syst. Evol. Microbiol.">
        <title>The Global Catalogue of Microorganisms (GCM) 10K type strain sequencing project: providing services to taxonomists for standard genome sequencing and annotation.</title>
        <authorList>
            <consortium name="The Broad Institute Genomics Platform"/>
            <consortium name="The Broad Institute Genome Sequencing Center for Infectious Disease"/>
            <person name="Wu L."/>
            <person name="Ma J."/>
        </authorList>
    </citation>
    <scope>NUCLEOTIDE SEQUENCE [LARGE SCALE GENOMIC DNA]</scope>
    <source>
        <strain evidence="4">CCUG 54520</strain>
    </source>
</reference>
<keyword evidence="4" id="KW-1185">Reference proteome</keyword>
<sequence>MTDSRAAGASRWWTSVRHAPARALIFVIELYRSYVSPLRLPTCRFTPTCSEYAVDALRERGVVIGLGLAVVRLLKCAPWHPGGWDPVPPRVRRPRGHGGAAPADTGRDTDKQTHRLVDAHEQRST</sequence>
<dbReference type="InterPro" id="IPR002696">
    <property type="entry name" value="Membr_insert_effic_factor_YidD"/>
</dbReference>
<proteinExistence type="inferred from homology"/>
<gene>
    <name evidence="3" type="primary">yidD</name>
    <name evidence="3" type="ORF">ACFO6S_09035</name>
</gene>
<dbReference type="Pfam" id="PF01809">
    <property type="entry name" value="YidD"/>
    <property type="match status" value="1"/>
</dbReference>
<dbReference type="PANTHER" id="PTHR33383">
    <property type="entry name" value="MEMBRANE PROTEIN INSERTION EFFICIENCY FACTOR-RELATED"/>
    <property type="match status" value="1"/>
</dbReference>
<comment type="similarity">
    <text evidence="1">Belongs to the UPF0161 family.</text>
</comment>
<comment type="subcellular location">
    <subcellularLocation>
        <location evidence="1">Cell membrane</location>
        <topology evidence="1">Peripheral membrane protein</topology>
        <orientation evidence="1">Cytoplasmic side</orientation>
    </subcellularLocation>
</comment>
<evidence type="ECO:0000313" key="4">
    <source>
        <dbReference type="Proteomes" id="UP001595914"/>
    </source>
</evidence>
<comment type="caution">
    <text evidence="3">The sequence shown here is derived from an EMBL/GenBank/DDBJ whole genome shotgun (WGS) entry which is preliminary data.</text>
</comment>
<dbReference type="NCBIfam" id="TIGR00278">
    <property type="entry name" value="membrane protein insertion efficiency factor YidD"/>
    <property type="match status" value="1"/>
</dbReference>
<feature type="compositionally biased region" description="Basic and acidic residues" evidence="2">
    <location>
        <begin position="105"/>
        <end position="125"/>
    </location>
</feature>
<dbReference type="EMBL" id="JBHSFO010000004">
    <property type="protein sequence ID" value="MFC4603824.1"/>
    <property type="molecule type" value="Genomic_DNA"/>
</dbReference>
<feature type="region of interest" description="Disordered" evidence="2">
    <location>
        <begin position="80"/>
        <end position="125"/>
    </location>
</feature>
<dbReference type="RefSeq" id="WP_378416170.1">
    <property type="nucleotide sequence ID" value="NZ_JBHSFO010000004.1"/>
</dbReference>
<evidence type="ECO:0000313" key="3">
    <source>
        <dbReference type="EMBL" id="MFC4603824.1"/>
    </source>
</evidence>
<keyword evidence="1" id="KW-0472">Membrane</keyword>
<accession>A0ABV9FU93</accession>
<dbReference type="SMART" id="SM01234">
    <property type="entry name" value="Haemolytic"/>
    <property type="match status" value="1"/>
</dbReference>
<dbReference type="Proteomes" id="UP001595914">
    <property type="component" value="Unassembled WGS sequence"/>
</dbReference>
<evidence type="ECO:0000256" key="2">
    <source>
        <dbReference type="SAM" id="MobiDB-lite"/>
    </source>
</evidence>
<dbReference type="PANTHER" id="PTHR33383:SF1">
    <property type="entry name" value="MEMBRANE PROTEIN INSERTION EFFICIENCY FACTOR-RELATED"/>
    <property type="match status" value="1"/>
</dbReference>
<dbReference type="HAMAP" id="MF_00386">
    <property type="entry name" value="UPF0161_YidD"/>
    <property type="match status" value="1"/>
</dbReference>
<comment type="function">
    <text evidence="1">Could be involved in insertion of integral membrane proteins into the membrane.</text>
</comment>
<protein>
    <recommendedName>
        <fullName evidence="1">Putative membrane protein insertion efficiency factor</fullName>
    </recommendedName>
</protein>
<organism evidence="3 4">
    <name type="scientific">Rhodococcus kronopolitis</name>
    <dbReference type="NCBI Taxonomy" id="1460226"/>
    <lineage>
        <taxon>Bacteria</taxon>
        <taxon>Bacillati</taxon>
        <taxon>Actinomycetota</taxon>
        <taxon>Actinomycetes</taxon>
        <taxon>Mycobacteriales</taxon>
        <taxon>Nocardiaceae</taxon>
        <taxon>Rhodococcus</taxon>
    </lineage>
</organism>